<keyword evidence="1" id="KW-0812">Transmembrane</keyword>
<evidence type="ECO:0000313" key="2">
    <source>
        <dbReference type="EMBL" id="KAK8494806.1"/>
    </source>
</evidence>
<protein>
    <submittedName>
        <fullName evidence="2">Uncharacterized protein</fullName>
    </submittedName>
</protein>
<evidence type="ECO:0000313" key="3">
    <source>
        <dbReference type="Proteomes" id="UP001472677"/>
    </source>
</evidence>
<feature type="transmembrane region" description="Helical" evidence="1">
    <location>
        <begin position="20"/>
        <end position="43"/>
    </location>
</feature>
<keyword evidence="1" id="KW-1133">Transmembrane helix</keyword>
<proteinExistence type="predicted"/>
<reference evidence="2 3" key="1">
    <citation type="journal article" date="2024" name="G3 (Bethesda)">
        <title>Genome assembly of Hibiscus sabdariffa L. provides insights into metabolisms of medicinal natural products.</title>
        <authorList>
            <person name="Kim T."/>
        </authorList>
    </citation>
    <scope>NUCLEOTIDE SEQUENCE [LARGE SCALE GENOMIC DNA]</scope>
    <source>
        <strain evidence="2">TK-2024</strain>
        <tissue evidence="2">Old leaves</tissue>
    </source>
</reference>
<comment type="caution">
    <text evidence="2">The sequence shown here is derived from an EMBL/GenBank/DDBJ whole genome shotgun (WGS) entry which is preliminary data.</text>
</comment>
<evidence type="ECO:0000256" key="1">
    <source>
        <dbReference type="SAM" id="Phobius"/>
    </source>
</evidence>
<dbReference type="Proteomes" id="UP001472677">
    <property type="component" value="Unassembled WGS sequence"/>
</dbReference>
<name>A0ABR2ANG2_9ROSI</name>
<feature type="transmembrane region" description="Helical" evidence="1">
    <location>
        <begin position="55"/>
        <end position="76"/>
    </location>
</feature>
<keyword evidence="3" id="KW-1185">Reference proteome</keyword>
<dbReference type="EMBL" id="JBBPBM010000495">
    <property type="protein sequence ID" value="KAK8494806.1"/>
    <property type="molecule type" value="Genomic_DNA"/>
</dbReference>
<sequence length="101" mass="11061">MKVVWNSAKFPGKQKRNRPLLLCVTVTGGVALHCMIQVSGMVTAGNMDGGVRFKLGLVALQVVLGALRLLAVLICWKAKRDMANGFTVSYRRFFHQNGNGK</sequence>
<gene>
    <name evidence="2" type="ORF">V6N12_055130</name>
</gene>
<keyword evidence="1" id="KW-0472">Membrane</keyword>
<organism evidence="2 3">
    <name type="scientific">Hibiscus sabdariffa</name>
    <name type="common">roselle</name>
    <dbReference type="NCBI Taxonomy" id="183260"/>
    <lineage>
        <taxon>Eukaryota</taxon>
        <taxon>Viridiplantae</taxon>
        <taxon>Streptophyta</taxon>
        <taxon>Embryophyta</taxon>
        <taxon>Tracheophyta</taxon>
        <taxon>Spermatophyta</taxon>
        <taxon>Magnoliopsida</taxon>
        <taxon>eudicotyledons</taxon>
        <taxon>Gunneridae</taxon>
        <taxon>Pentapetalae</taxon>
        <taxon>rosids</taxon>
        <taxon>malvids</taxon>
        <taxon>Malvales</taxon>
        <taxon>Malvaceae</taxon>
        <taxon>Malvoideae</taxon>
        <taxon>Hibiscus</taxon>
    </lineage>
</organism>
<accession>A0ABR2ANG2</accession>